<accession>A0A2S9YRR0</accession>
<comment type="caution">
    <text evidence="3">The sequence shown here is derived from an EMBL/GenBank/DDBJ whole genome shotgun (WGS) entry which is preliminary data.</text>
</comment>
<dbReference type="EMBL" id="PVNL01000049">
    <property type="protein sequence ID" value="PRQ07784.1"/>
    <property type="molecule type" value="Genomic_DNA"/>
</dbReference>
<gene>
    <name evidence="3" type="primary">acr1_3</name>
    <name evidence="3" type="ORF">ENSA7_24560</name>
</gene>
<dbReference type="OrthoDB" id="109589at2"/>
<proteinExistence type="inferred from homology"/>
<evidence type="ECO:0000256" key="2">
    <source>
        <dbReference type="RuleBase" id="RU000363"/>
    </source>
</evidence>
<name>A0A2S9YRR0_9BACT</name>
<dbReference type="PANTHER" id="PTHR43157">
    <property type="entry name" value="PHOSPHATIDYLINOSITOL-GLYCAN BIOSYNTHESIS CLASS F PROTEIN-RELATED"/>
    <property type="match status" value="1"/>
</dbReference>
<dbReference type="EC" id="1.2.1.-" evidence="3"/>
<dbReference type="PRINTS" id="PR00080">
    <property type="entry name" value="SDRFAMILY"/>
</dbReference>
<evidence type="ECO:0000313" key="3">
    <source>
        <dbReference type="EMBL" id="PRQ07784.1"/>
    </source>
</evidence>
<dbReference type="PRINTS" id="PR00081">
    <property type="entry name" value="GDHRDH"/>
</dbReference>
<dbReference type="Proteomes" id="UP000238823">
    <property type="component" value="Unassembled WGS sequence"/>
</dbReference>
<dbReference type="RefSeq" id="WP_106089484.1">
    <property type="nucleotide sequence ID" value="NZ_PVNL01000049.1"/>
</dbReference>
<dbReference type="InterPro" id="IPR002347">
    <property type="entry name" value="SDR_fam"/>
</dbReference>
<dbReference type="NCBIfam" id="NF004846">
    <property type="entry name" value="PRK06197.1"/>
    <property type="match status" value="1"/>
</dbReference>
<dbReference type="PANTHER" id="PTHR43157:SF31">
    <property type="entry name" value="PHOSPHATIDYLINOSITOL-GLYCAN BIOSYNTHESIS CLASS F PROTEIN"/>
    <property type="match status" value="1"/>
</dbReference>
<dbReference type="CDD" id="cd05327">
    <property type="entry name" value="retinol-DH_like_SDR_c_like"/>
    <property type="match status" value="1"/>
</dbReference>
<dbReference type="InterPro" id="IPR036291">
    <property type="entry name" value="NAD(P)-bd_dom_sf"/>
</dbReference>
<protein>
    <submittedName>
        <fullName evidence="3">Fatty acyl-CoA reductase</fullName>
        <ecNumber evidence="3">1.2.1.-</ecNumber>
    </submittedName>
</protein>
<organism evidence="3 4">
    <name type="scientific">Enhygromyxa salina</name>
    <dbReference type="NCBI Taxonomy" id="215803"/>
    <lineage>
        <taxon>Bacteria</taxon>
        <taxon>Pseudomonadati</taxon>
        <taxon>Myxococcota</taxon>
        <taxon>Polyangia</taxon>
        <taxon>Nannocystales</taxon>
        <taxon>Nannocystaceae</taxon>
        <taxon>Enhygromyxa</taxon>
    </lineage>
</organism>
<evidence type="ECO:0000256" key="1">
    <source>
        <dbReference type="ARBA" id="ARBA00023002"/>
    </source>
</evidence>
<dbReference type="NCBIfam" id="NF004513">
    <property type="entry name" value="PRK05854.1"/>
    <property type="match status" value="1"/>
</dbReference>
<dbReference type="SUPFAM" id="SSF51735">
    <property type="entry name" value="NAD(P)-binding Rossmann-fold domains"/>
    <property type="match status" value="1"/>
</dbReference>
<comment type="similarity">
    <text evidence="2">Belongs to the short-chain dehydrogenases/reductases (SDR) family.</text>
</comment>
<dbReference type="AlphaFoldDB" id="A0A2S9YRR0"/>
<dbReference type="Pfam" id="PF00106">
    <property type="entry name" value="adh_short"/>
    <property type="match status" value="1"/>
</dbReference>
<dbReference type="Gene3D" id="3.40.50.720">
    <property type="entry name" value="NAD(P)-binding Rossmann-like Domain"/>
    <property type="match status" value="1"/>
</dbReference>
<evidence type="ECO:0000313" key="4">
    <source>
        <dbReference type="Proteomes" id="UP000238823"/>
    </source>
</evidence>
<reference evidence="3 4" key="1">
    <citation type="submission" date="2018-03" db="EMBL/GenBank/DDBJ databases">
        <title>Draft Genome Sequences of the Obligatory Marine Myxobacteria Enhygromyxa salina SWB007.</title>
        <authorList>
            <person name="Poehlein A."/>
            <person name="Moghaddam J.A."/>
            <person name="Harms H."/>
            <person name="Alanjari M."/>
            <person name="Koenig G.M."/>
            <person name="Daniel R."/>
            <person name="Schaeberle T.F."/>
        </authorList>
    </citation>
    <scope>NUCLEOTIDE SEQUENCE [LARGE SCALE GENOMIC DNA]</scope>
    <source>
        <strain evidence="3 4">SWB007</strain>
    </source>
</reference>
<dbReference type="GO" id="GO:0016491">
    <property type="term" value="F:oxidoreductase activity"/>
    <property type="evidence" value="ECO:0007669"/>
    <property type="project" value="UniProtKB-KW"/>
</dbReference>
<keyword evidence="1 3" id="KW-0560">Oxidoreductase</keyword>
<sequence length="319" mass="34061">MSAASKWKANDMPDLAGKLAIVTGANSGLGLETTRALARKGAKVILACRGQAKAEAAIDELAGGGIDRELLEFRACDLSSLASVREFCEGVCADHDQLDLLINNAGVMALPYRTTEDGFEMQIGTNHLGHFAMTGLLLNPLLATAGARVVTVSSVAHRIGAIDLDDLHSTQRYQKWVAYGRSKLANLLFTNELQRRLDASPARGHQVIAVAAHPGYSSTNLVFVGPQMTGNSLFERASALGNRFLAQSAYMGALPSLYAATVADVSGGEFYGPNGAMEMTGYPRRVRAQKRAYDRTSARRLWELSAELTGVGYEALAPA</sequence>